<dbReference type="Pfam" id="PF06221">
    <property type="entry name" value="zf-C2HC5"/>
    <property type="match status" value="1"/>
</dbReference>
<evidence type="ECO:0000256" key="2">
    <source>
        <dbReference type="SAM" id="MobiDB-lite"/>
    </source>
</evidence>
<proteinExistence type="predicted"/>
<evidence type="ECO:0000313" key="5">
    <source>
        <dbReference type="Proteomes" id="UP000290900"/>
    </source>
</evidence>
<keyword evidence="5" id="KW-1185">Reference proteome</keyword>
<dbReference type="InterPro" id="IPR039128">
    <property type="entry name" value="TRIP4-like"/>
</dbReference>
<name>A0A448YSE7_BRENA</name>
<dbReference type="InterPro" id="IPR009349">
    <property type="entry name" value="TRIP4/RQT4_C2HC5_Znf"/>
</dbReference>
<accession>A0A448YSE7</accession>
<dbReference type="PANTHER" id="PTHR12963:SF4">
    <property type="entry name" value="ACTIVATING SIGNAL COINTEGRATOR 1"/>
    <property type="match status" value="1"/>
</dbReference>
<evidence type="ECO:0000256" key="1">
    <source>
        <dbReference type="SAM" id="Coils"/>
    </source>
</evidence>
<sequence length="511" mass="58168">MSSYSLNQVKAYANGAISEILPLDDETISQMVNYAISELRTRDAVSQHFINLLGETPKALEFITKFSNMIFGDPNKKISTSKIKSSPSVRPEANPTKKNGDVWASKQADKPSISNQRLKNAPLSGTSTSELLDKKPTIVREDSLKKKYAQRTLDNLKDLDAALNELEVSDTNMNKERSDKVIRVCNCNATRHPLFEMFPNCLNCGKIICAREGFQPCSYCGKELLTNEERLQIMEVLKKEKEGLEGKSNTRREFSQDGNRGHNKKNVIKISINSTGQNNYKVQDLAFKRIEKRRELERKKEEMKKKQTEETEQVKKELEHYKSIEGKDEELLRAQERLDTLMNFQDNGAERTKIIDQASDYDLPSTSYNLWATPMERALQLKRQQKQLRKSQDAEDRRSGRGKRVVDMSIRSGKVYLREVDAPEEIPEDLSDDEEIQDLKAKVSDEKANKLEESSHNVWDYKSDASKWARPVYLGTPGGELETTELTPTPNVVQLGDTDEQEAAIFGMTGL</sequence>
<dbReference type="GO" id="GO:0180022">
    <property type="term" value="C:RQC-trigger complex"/>
    <property type="evidence" value="ECO:0007669"/>
    <property type="project" value="InterPro"/>
</dbReference>
<dbReference type="OrthoDB" id="338816at2759"/>
<protein>
    <submittedName>
        <fullName evidence="4">DEKNAAC104869</fullName>
    </submittedName>
</protein>
<evidence type="ECO:0000313" key="4">
    <source>
        <dbReference type="EMBL" id="VEU23825.1"/>
    </source>
</evidence>
<gene>
    <name evidence="4" type="ORF">BRENAR_LOCUS4554</name>
</gene>
<dbReference type="InParanoid" id="A0A448YSE7"/>
<feature type="compositionally biased region" description="Polar residues" evidence="2">
    <location>
        <begin position="112"/>
        <end position="130"/>
    </location>
</feature>
<reference evidence="4 5" key="1">
    <citation type="submission" date="2018-12" db="EMBL/GenBank/DDBJ databases">
        <authorList>
            <person name="Tiukova I."/>
            <person name="Dainat J."/>
        </authorList>
    </citation>
    <scope>NUCLEOTIDE SEQUENCE [LARGE SCALE GENOMIC DNA]</scope>
</reference>
<dbReference type="AlphaFoldDB" id="A0A448YSE7"/>
<dbReference type="STRING" id="13370.A0A448YSE7"/>
<feature type="region of interest" description="Disordered" evidence="2">
    <location>
        <begin position="383"/>
        <end position="404"/>
    </location>
</feature>
<feature type="domain" description="TRIP4/RQT4 C2HC5-type zinc finger" evidence="3">
    <location>
        <begin position="183"/>
        <end position="233"/>
    </location>
</feature>
<dbReference type="Proteomes" id="UP000290900">
    <property type="component" value="Unassembled WGS sequence"/>
</dbReference>
<organism evidence="4 5">
    <name type="scientific">Brettanomyces naardenensis</name>
    <name type="common">Yeast</name>
    <dbReference type="NCBI Taxonomy" id="13370"/>
    <lineage>
        <taxon>Eukaryota</taxon>
        <taxon>Fungi</taxon>
        <taxon>Dikarya</taxon>
        <taxon>Ascomycota</taxon>
        <taxon>Saccharomycotina</taxon>
        <taxon>Pichiomycetes</taxon>
        <taxon>Pichiales</taxon>
        <taxon>Pichiaceae</taxon>
        <taxon>Brettanomyces</taxon>
    </lineage>
</organism>
<dbReference type="PANTHER" id="PTHR12963">
    <property type="entry name" value="THYROID RECEPTOR INTERACTING PROTEIN RELATED"/>
    <property type="match status" value="1"/>
</dbReference>
<dbReference type="GO" id="GO:0072344">
    <property type="term" value="P:rescue of stalled ribosome"/>
    <property type="evidence" value="ECO:0007669"/>
    <property type="project" value="InterPro"/>
</dbReference>
<feature type="region of interest" description="Disordered" evidence="2">
    <location>
        <begin position="80"/>
        <end position="134"/>
    </location>
</feature>
<dbReference type="GO" id="GO:0045893">
    <property type="term" value="P:positive regulation of DNA-templated transcription"/>
    <property type="evidence" value="ECO:0007669"/>
    <property type="project" value="TreeGrafter"/>
</dbReference>
<feature type="coiled-coil region" evidence="1">
    <location>
        <begin position="289"/>
        <end position="324"/>
    </location>
</feature>
<keyword evidence="1" id="KW-0175">Coiled coil</keyword>
<evidence type="ECO:0000259" key="3">
    <source>
        <dbReference type="Pfam" id="PF06221"/>
    </source>
</evidence>
<dbReference type="GO" id="GO:0005634">
    <property type="term" value="C:nucleus"/>
    <property type="evidence" value="ECO:0007669"/>
    <property type="project" value="InterPro"/>
</dbReference>
<dbReference type="FunCoup" id="A0A448YSE7">
    <property type="interactions" value="119"/>
</dbReference>
<dbReference type="GO" id="GO:0008270">
    <property type="term" value="F:zinc ion binding"/>
    <property type="evidence" value="ECO:0007669"/>
    <property type="project" value="InterPro"/>
</dbReference>
<dbReference type="EMBL" id="CAACVR010000056">
    <property type="protein sequence ID" value="VEU23825.1"/>
    <property type="molecule type" value="Genomic_DNA"/>
</dbReference>
<feature type="compositionally biased region" description="Basic and acidic residues" evidence="2">
    <location>
        <begin position="390"/>
        <end position="399"/>
    </location>
</feature>